<sequence length="355" mass="37447">MSAPASPRLPVERLVLAAAVVLLALGTSLVLLPFLSALLWASILCYATWPVFERTSVLLGQRRNLAATLMCLAVAVLLVLPFFVVGASLADNVSRLSSTLQDSLTHLPASPPAWLANFPVLGGSMAEFWQRAVDQPDSLIQQARASLPSVSRWVLQQGFTLMHGVIMLVLALIVAFFIYRDGVSLATRLATAVHRVAGDKGLLLLRLAGSTIKGVVYGILGTALAQGILAGLGFLIAGVPGALLLGLLTFFLSIVPMGPPLVWIPAAIWLYVQGETGMAVFLALWGALVVSSIDNFLKPYLISQGADMPFILVLFGVLGGIAAFGFLGVFLGPTLLAVSFSLLREWSSGTTAEAA</sequence>
<comment type="caution">
    <text evidence="9">The sequence shown here is derived from an EMBL/GenBank/DDBJ whole genome shotgun (WGS) entry which is preliminary data.</text>
</comment>
<comment type="subcellular location">
    <subcellularLocation>
        <location evidence="1">Cell membrane</location>
        <topology evidence="1">Multi-pass membrane protein</topology>
    </subcellularLocation>
</comment>
<protein>
    <submittedName>
        <fullName evidence="9">AI-2E family transporter</fullName>
    </submittedName>
</protein>
<evidence type="ECO:0000313" key="9">
    <source>
        <dbReference type="EMBL" id="MEO1767154.1"/>
    </source>
</evidence>
<evidence type="ECO:0000256" key="2">
    <source>
        <dbReference type="ARBA" id="ARBA00009773"/>
    </source>
</evidence>
<dbReference type="Proteomes" id="UP001482231">
    <property type="component" value="Unassembled WGS sequence"/>
</dbReference>
<feature type="transmembrane region" description="Helical" evidence="8">
    <location>
        <begin position="278"/>
        <end position="297"/>
    </location>
</feature>
<dbReference type="PANTHER" id="PTHR21716">
    <property type="entry name" value="TRANSMEMBRANE PROTEIN"/>
    <property type="match status" value="1"/>
</dbReference>
<gene>
    <name evidence="9" type="ORF">V6E02_08010</name>
</gene>
<evidence type="ECO:0000256" key="3">
    <source>
        <dbReference type="ARBA" id="ARBA00022448"/>
    </source>
</evidence>
<name>A0ABV0EIC6_9BURK</name>
<feature type="transmembrane region" description="Helical" evidence="8">
    <location>
        <begin position="215"/>
        <end position="236"/>
    </location>
</feature>
<feature type="transmembrane region" description="Helical" evidence="8">
    <location>
        <begin position="65"/>
        <end position="90"/>
    </location>
</feature>
<dbReference type="EMBL" id="JBAJEX010000005">
    <property type="protein sequence ID" value="MEO1767154.1"/>
    <property type="molecule type" value="Genomic_DNA"/>
</dbReference>
<dbReference type="Pfam" id="PF01594">
    <property type="entry name" value="AI-2E_transport"/>
    <property type="match status" value="1"/>
</dbReference>
<keyword evidence="10" id="KW-1185">Reference proteome</keyword>
<evidence type="ECO:0000256" key="8">
    <source>
        <dbReference type="SAM" id="Phobius"/>
    </source>
</evidence>
<feature type="transmembrane region" description="Helical" evidence="8">
    <location>
        <begin position="309"/>
        <end position="331"/>
    </location>
</feature>
<keyword evidence="6 8" id="KW-1133">Transmembrane helix</keyword>
<keyword evidence="7 8" id="KW-0472">Membrane</keyword>
<accession>A0ABV0EIC6</accession>
<dbReference type="InterPro" id="IPR002549">
    <property type="entry name" value="AI-2E-like"/>
</dbReference>
<evidence type="ECO:0000313" key="10">
    <source>
        <dbReference type="Proteomes" id="UP001482231"/>
    </source>
</evidence>
<comment type="similarity">
    <text evidence="2">Belongs to the autoinducer-2 exporter (AI-2E) (TC 2.A.86) family.</text>
</comment>
<evidence type="ECO:0000256" key="1">
    <source>
        <dbReference type="ARBA" id="ARBA00004651"/>
    </source>
</evidence>
<feature type="transmembrane region" description="Helical" evidence="8">
    <location>
        <begin position="243"/>
        <end position="272"/>
    </location>
</feature>
<dbReference type="RefSeq" id="WP_347308263.1">
    <property type="nucleotide sequence ID" value="NZ_JBAJEX010000005.1"/>
</dbReference>
<feature type="transmembrane region" description="Helical" evidence="8">
    <location>
        <begin position="159"/>
        <end position="179"/>
    </location>
</feature>
<organism evidence="9 10">
    <name type="scientific">Thiobacter aerophilum</name>
    <dbReference type="NCBI Taxonomy" id="3121275"/>
    <lineage>
        <taxon>Bacteria</taxon>
        <taxon>Pseudomonadati</taxon>
        <taxon>Pseudomonadota</taxon>
        <taxon>Betaproteobacteria</taxon>
        <taxon>Burkholderiales</taxon>
        <taxon>Thiobacteraceae</taxon>
        <taxon>Thiobacter</taxon>
    </lineage>
</organism>
<reference evidence="9 10" key="1">
    <citation type="submission" date="2024-02" db="EMBL/GenBank/DDBJ databases">
        <title>New thermophilic sulfur-oxidizing bacteria from a hot springs of the Uzon caldera (Kamchatka, Russia).</title>
        <authorList>
            <person name="Dukat A.M."/>
            <person name="Elcheninov A.G."/>
            <person name="Frolov E.N."/>
        </authorList>
    </citation>
    <scope>NUCLEOTIDE SEQUENCE [LARGE SCALE GENOMIC DNA]</scope>
    <source>
        <strain evidence="9 10">AK1</strain>
    </source>
</reference>
<evidence type="ECO:0000256" key="7">
    <source>
        <dbReference type="ARBA" id="ARBA00023136"/>
    </source>
</evidence>
<keyword evidence="5 8" id="KW-0812">Transmembrane</keyword>
<evidence type="ECO:0000256" key="4">
    <source>
        <dbReference type="ARBA" id="ARBA00022475"/>
    </source>
</evidence>
<keyword evidence="4" id="KW-1003">Cell membrane</keyword>
<dbReference type="PANTHER" id="PTHR21716:SF67">
    <property type="entry name" value="TRANSPORT PROTEIN YDIK-RELATED"/>
    <property type="match status" value="1"/>
</dbReference>
<proteinExistence type="inferred from homology"/>
<evidence type="ECO:0000256" key="6">
    <source>
        <dbReference type="ARBA" id="ARBA00022989"/>
    </source>
</evidence>
<evidence type="ECO:0000256" key="5">
    <source>
        <dbReference type="ARBA" id="ARBA00022692"/>
    </source>
</evidence>
<keyword evidence="3" id="KW-0813">Transport</keyword>